<keyword evidence="4" id="KW-1133">Transmembrane helix</keyword>
<keyword evidence="4" id="KW-0812">Transmembrane</keyword>
<evidence type="ECO:0000256" key="2">
    <source>
        <dbReference type="ARBA" id="ARBA00023125"/>
    </source>
</evidence>
<dbReference type="AlphaFoldDB" id="A0A4R5KLQ7"/>
<dbReference type="PROSITE" id="PS01124">
    <property type="entry name" value="HTH_ARAC_FAMILY_2"/>
    <property type="match status" value="1"/>
</dbReference>
<dbReference type="InterPro" id="IPR018060">
    <property type="entry name" value="HTH_AraC"/>
</dbReference>
<dbReference type="SUPFAM" id="SSF46689">
    <property type="entry name" value="Homeodomain-like"/>
    <property type="match status" value="1"/>
</dbReference>
<dbReference type="Gene3D" id="1.10.10.60">
    <property type="entry name" value="Homeodomain-like"/>
    <property type="match status" value="2"/>
</dbReference>
<dbReference type="Proteomes" id="UP000295636">
    <property type="component" value="Unassembled WGS sequence"/>
</dbReference>
<dbReference type="InterPro" id="IPR018062">
    <property type="entry name" value="HTH_AraC-typ_CS"/>
</dbReference>
<evidence type="ECO:0000256" key="3">
    <source>
        <dbReference type="ARBA" id="ARBA00023163"/>
    </source>
</evidence>
<dbReference type="PROSITE" id="PS00041">
    <property type="entry name" value="HTH_ARAC_FAMILY_1"/>
    <property type="match status" value="1"/>
</dbReference>
<proteinExistence type="predicted"/>
<evidence type="ECO:0000313" key="6">
    <source>
        <dbReference type="EMBL" id="TDF95420.1"/>
    </source>
</evidence>
<dbReference type="OrthoDB" id="1877256at2"/>
<keyword evidence="3" id="KW-0804">Transcription</keyword>
<keyword evidence="7" id="KW-1185">Reference proteome</keyword>
<protein>
    <submittedName>
        <fullName evidence="6">AraC family transcriptional regulator</fullName>
    </submittedName>
</protein>
<dbReference type="GO" id="GO:0003700">
    <property type="term" value="F:DNA-binding transcription factor activity"/>
    <property type="evidence" value="ECO:0007669"/>
    <property type="project" value="InterPro"/>
</dbReference>
<keyword evidence="4" id="KW-0472">Membrane</keyword>
<reference evidence="6 7" key="1">
    <citation type="submission" date="2019-03" db="EMBL/GenBank/DDBJ databases">
        <title>This is whole genome sequence of Paenibacillus sp MS74 strain.</title>
        <authorList>
            <person name="Trinh H.N."/>
        </authorList>
    </citation>
    <scope>NUCLEOTIDE SEQUENCE [LARGE SCALE GENOMIC DNA]</scope>
    <source>
        <strain evidence="6 7">MS74</strain>
    </source>
</reference>
<keyword evidence="2" id="KW-0238">DNA-binding</keyword>
<dbReference type="Pfam" id="PF12833">
    <property type="entry name" value="HTH_18"/>
    <property type="match status" value="1"/>
</dbReference>
<accession>A0A4R5KLQ7</accession>
<evidence type="ECO:0000259" key="5">
    <source>
        <dbReference type="PROSITE" id="PS01124"/>
    </source>
</evidence>
<dbReference type="GO" id="GO:0043565">
    <property type="term" value="F:sequence-specific DNA binding"/>
    <property type="evidence" value="ECO:0007669"/>
    <property type="project" value="InterPro"/>
</dbReference>
<feature type="transmembrane region" description="Helical" evidence="4">
    <location>
        <begin position="273"/>
        <end position="294"/>
    </location>
</feature>
<comment type="caution">
    <text evidence="6">The sequence shown here is derived from an EMBL/GenBank/DDBJ whole genome shotgun (WGS) entry which is preliminary data.</text>
</comment>
<feature type="domain" description="HTH araC/xylS-type" evidence="5">
    <location>
        <begin position="651"/>
        <end position="750"/>
    </location>
</feature>
<evidence type="ECO:0000256" key="1">
    <source>
        <dbReference type="ARBA" id="ARBA00023015"/>
    </source>
</evidence>
<dbReference type="PANTHER" id="PTHR43280:SF28">
    <property type="entry name" value="HTH-TYPE TRANSCRIPTIONAL ACTIVATOR RHAS"/>
    <property type="match status" value="1"/>
</dbReference>
<dbReference type="EMBL" id="SMRT01000010">
    <property type="protein sequence ID" value="TDF95420.1"/>
    <property type="molecule type" value="Genomic_DNA"/>
</dbReference>
<organism evidence="6 7">
    <name type="scientific">Paenibacillus piri</name>
    <dbReference type="NCBI Taxonomy" id="2547395"/>
    <lineage>
        <taxon>Bacteria</taxon>
        <taxon>Bacillati</taxon>
        <taxon>Bacillota</taxon>
        <taxon>Bacilli</taxon>
        <taxon>Bacillales</taxon>
        <taxon>Paenibacillaceae</taxon>
        <taxon>Paenibacillus</taxon>
    </lineage>
</organism>
<evidence type="ECO:0000313" key="7">
    <source>
        <dbReference type="Proteomes" id="UP000295636"/>
    </source>
</evidence>
<dbReference type="SMART" id="SM00342">
    <property type="entry name" value="HTH_ARAC"/>
    <property type="match status" value="1"/>
</dbReference>
<dbReference type="PANTHER" id="PTHR43280">
    <property type="entry name" value="ARAC-FAMILY TRANSCRIPTIONAL REGULATOR"/>
    <property type="match status" value="1"/>
</dbReference>
<keyword evidence="1" id="KW-0805">Transcription regulation</keyword>
<dbReference type="InterPro" id="IPR009057">
    <property type="entry name" value="Homeodomain-like_sf"/>
</dbReference>
<feature type="transmembrane region" description="Helical" evidence="4">
    <location>
        <begin position="20"/>
        <end position="42"/>
    </location>
</feature>
<sequence length="755" mass="86189">MVAMRMKWHLLSSKWSFKLFLSYLPVLLITVVIMLLAFIWFVTELAQREARNSAEMVGHNLIASLDTYVQTVDQLMIKEMFVGDWMDLFYRPVQGRNAYMDEYQVSKALRVLRNTIPELESVYLFRLSDGLVMTSSERTTLAQFHDHRFLESIVDEPALSYWLQRRTIAASSEKPEEVISLIKEYPANSGELGYVVVNISINAIPRIVGASAGSSPQYIRLTDRSGAELFNNGGPTVDDQSNDGLLFRLKSDYTGWTITSGIKPDILRIAKTLSYVWSGAALTALLLGCSWMLFVTRKHYRPIATIMNKIGVVNPTTAESGASGKVDELSVIEATLVGLIHDIHEQREKENKHLATHKRNVFYELVLGHRLWTEQLTDELNDAGVFARMERGVIASIEIDQYRGFQEKYSPRDQELFKYMVQKVMQELSIDVGVIIWSEWIKPNQLTAVVSTVPGEEAADVLESSLVIGDRLRGWLGQHVPFTVTLGISDPMESGHDLSFAYAQSAKALKYKPTFGGNRSILIRDIDFSEREDIIHQLEAVRQVALVYRLGDDMWKEKLNALFDVLESNAQDRDELVNLLHYFLYCLNKEMAALAPDIRVHWHLKADQLMEKITNFELLDEIRLHYTTILQEASDVLAELRQRHPGQDAVRLIKEWVTQQYADSDLSLNLVSDKLGLYPSYVSRIFREETGENFLDYVTRIRMEEAKRLLLETKEPVQSVAAMVGYLHAASFIRVFKRATNLTPGDYRKLNGRQI</sequence>
<gene>
    <name evidence="6" type="ORF">E1757_20115</name>
</gene>
<evidence type="ECO:0000256" key="4">
    <source>
        <dbReference type="SAM" id="Phobius"/>
    </source>
</evidence>
<name>A0A4R5KLQ7_9BACL</name>